<dbReference type="STRING" id="101091.A0A1C7N725"/>
<feature type="transmembrane region" description="Helical" evidence="6">
    <location>
        <begin position="217"/>
        <end position="234"/>
    </location>
</feature>
<keyword evidence="8" id="KW-1185">Reference proteome</keyword>
<dbReference type="EMBL" id="LUGH01000460">
    <property type="protein sequence ID" value="OBZ84871.1"/>
    <property type="molecule type" value="Genomic_DNA"/>
</dbReference>
<organism evidence="7 8">
    <name type="scientific">Choanephora cucurbitarum</name>
    <dbReference type="NCBI Taxonomy" id="101091"/>
    <lineage>
        <taxon>Eukaryota</taxon>
        <taxon>Fungi</taxon>
        <taxon>Fungi incertae sedis</taxon>
        <taxon>Mucoromycota</taxon>
        <taxon>Mucoromycotina</taxon>
        <taxon>Mucoromycetes</taxon>
        <taxon>Mucorales</taxon>
        <taxon>Mucorineae</taxon>
        <taxon>Choanephoraceae</taxon>
        <taxon>Choanephoroideae</taxon>
        <taxon>Choanephora</taxon>
    </lineage>
</organism>
<evidence type="ECO:0000313" key="8">
    <source>
        <dbReference type="Proteomes" id="UP000093000"/>
    </source>
</evidence>
<protein>
    <submittedName>
        <fullName evidence="7">Surfeit locus protein 4</fullName>
    </submittedName>
</protein>
<feature type="transmembrane region" description="Helical" evidence="6">
    <location>
        <begin position="96"/>
        <end position="115"/>
    </location>
</feature>
<dbReference type="GO" id="GO:0016020">
    <property type="term" value="C:membrane"/>
    <property type="evidence" value="ECO:0007669"/>
    <property type="project" value="UniProtKB-SubCell"/>
</dbReference>
<accession>A0A1C7N725</accession>
<dbReference type="InterPro" id="IPR002995">
    <property type="entry name" value="Surf4"/>
</dbReference>
<sequence length="280" mass="31652">MEISTKLKSTSERAENLLGTLGAPIKPFLPMIARFLVIATFYEDALRILWQWEDQIFYLEKGRSLHPYTAVSLVAFNASAMLLCSTCILFKRYVGVAVATLCFVVFDQAVAYGLFFDMMFLLRNLSVTGGLLLCMSESILRKKSSNKSVNMFASLPQLSVNDRHKYFQLAGRSLLVLLFVGFILNGEWNYFRMGVSLIGLAACVMVVIGFRAKWSATFLVATLCTVNLLVNNWWTVNYSEYKRDFLKYDFFQCLSIIGGLLLLVSIGPGGLSYDERKKEF</sequence>
<evidence type="ECO:0000313" key="7">
    <source>
        <dbReference type="EMBL" id="OBZ84871.1"/>
    </source>
</evidence>
<feature type="transmembrane region" description="Helical" evidence="6">
    <location>
        <begin position="190"/>
        <end position="210"/>
    </location>
</feature>
<evidence type="ECO:0000256" key="1">
    <source>
        <dbReference type="ARBA" id="ARBA00004141"/>
    </source>
</evidence>
<comment type="caution">
    <text evidence="7">The sequence shown here is derived from an EMBL/GenBank/DDBJ whole genome shotgun (WGS) entry which is preliminary data.</text>
</comment>
<keyword evidence="3 6" id="KW-0812">Transmembrane</keyword>
<comment type="subcellular location">
    <subcellularLocation>
        <location evidence="1">Membrane</location>
        <topology evidence="1">Multi-pass membrane protein</topology>
    </subcellularLocation>
</comment>
<evidence type="ECO:0000256" key="5">
    <source>
        <dbReference type="ARBA" id="ARBA00023136"/>
    </source>
</evidence>
<evidence type="ECO:0000256" key="3">
    <source>
        <dbReference type="ARBA" id="ARBA00022692"/>
    </source>
</evidence>
<feature type="transmembrane region" description="Helical" evidence="6">
    <location>
        <begin position="70"/>
        <end position="89"/>
    </location>
</feature>
<comment type="similarity">
    <text evidence="2">Belongs to the SURF4 family.</text>
</comment>
<dbReference type="Pfam" id="PF02077">
    <property type="entry name" value="SURF4"/>
    <property type="match status" value="1"/>
</dbReference>
<name>A0A1C7N725_9FUNG</name>
<feature type="transmembrane region" description="Helical" evidence="6">
    <location>
        <begin position="166"/>
        <end position="184"/>
    </location>
</feature>
<dbReference type="OrthoDB" id="7859621at2759"/>
<feature type="transmembrane region" description="Helical" evidence="6">
    <location>
        <begin position="254"/>
        <end position="273"/>
    </location>
</feature>
<evidence type="ECO:0000256" key="2">
    <source>
        <dbReference type="ARBA" id="ARBA00006945"/>
    </source>
</evidence>
<proteinExistence type="inferred from homology"/>
<keyword evidence="5 6" id="KW-0472">Membrane</keyword>
<dbReference type="FunCoup" id="A0A1C7N725">
    <property type="interactions" value="380"/>
</dbReference>
<dbReference type="AlphaFoldDB" id="A0A1C7N725"/>
<reference evidence="7 8" key="1">
    <citation type="submission" date="2016-03" db="EMBL/GenBank/DDBJ databases">
        <title>Choanephora cucurbitarum.</title>
        <authorList>
            <person name="Min B."/>
            <person name="Park H."/>
            <person name="Park J.-H."/>
            <person name="Shin H.-D."/>
            <person name="Choi I.-G."/>
        </authorList>
    </citation>
    <scope>NUCLEOTIDE SEQUENCE [LARGE SCALE GENOMIC DNA]</scope>
    <source>
        <strain evidence="7 8">KUS-F28377</strain>
    </source>
</reference>
<gene>
    <name evidence="7" type="ORF">A0J61_07078</name>
</gene>
<dbReference type="Proteomes" id="UP000093000">
    <property type="component" value="Unassembled WGS sequence"/>
</dbReference>
<dbReference type="PROSITE" id="PS01339">
    <property type="entry name" value="SURF4"/>
    <property type="match status" value="1"/>
</dbReference>
<dbReference type="InParanoid" id="A0A1C7N725"/>
<evidence type="ECO:0000256" key="6">
    <source>
        <dbReference type="SAM" id="Phobius"/>
    </source>
</evidence>
<evidence type="ECO:0000256" key="4">
    <source>
        <dbReference type="ARBA" id="ARBA00022989"/>
    </source>
</evidence>
<keyword evidence="4 6" id="KW-1133">Transmembrane helix</keyword>